<name>A0ACC3SAP4_9PEZI</name>
<reference evidence="1" key="1">
    <citation type="submission" date="2024-02" db="EMBL/GenBank/DDBJ databases">
        <title>Metagenome Assembled Genome of Zalaria obscura JY119.</title>
        <authorList>
            <person name="Vighnesh L."/>
            <person name="Jagadeeshwari U."/>
            <person name="Venkata Ramana C."/>
            <person name="Sasikala C."/>
        </authorList>
    </citation>
    <scope>NUCLEOTIDE SEQUENCE</scope>
    <source>
        <strain evidence="1">JY119</strain>
    </source>
</reference>
<proteinExistence type="predicted"/>
<comment type="caution">
    <text evidence="1">The sequence shown here is derived from an EMBL/GenBank/DDBJ whole genome shotgun (WGS) entry which is preliminary data.</text>
</comment>
<evidence type="ECO:0000313" key="1">
    <source>
        <dbReference type="EMBL" id="KAK8204381.1"/>
    </source>
</evidence>
<dbReference type="EMBL" id="JAMKPW020000027">
    <property type="protein sequence ID" value="KAK8204381.1"/>
    <property type="molecule type" value="Genomic_DNA"/>
</dbReference>
<accession>A0ACC3SAP4</accession>
<sequence length="670" mass="74184">MSPSNAANAAPRSPKDRTTEYGEGEPDGFETTFTTLTALSNPIALGYTSTYVNNLLLARGLLRDSKTIDFAKPTRESRAQIINLVHDLLLRRDRDQDSREQAALTLRTLRADATRKDAEIQRLTTRVQEKDRALVQAQAEARSNRVDLKRAEANVKALQEQVAKLKTSVGQVKTQCTNEIRKRDVQIERLKTHLQGQQRGNKSSVVAPSITITGGNAGSGGRAFAASVQELEDPEYSLKQETNEFLTQLSQSLSDENDGLIAMVRSTLSTIKELLGLPENAHRGHDSTVGSLESEEEMATLQQSQSLPFSYENLAADLEATMTTLKTLLTNPNFVSMEEVEIRDEEIMSLREGWEKMEARWKDVLVMMDGWRRRMQTGDTLNLDDLTRGWQGVGLDSIAIPARRSSIHHGELLKEVVDHEEAAHNSDSGVDDVHELAEDTESVHENTTTRQSPTKVVEPPDFFDLRPTSGRVLRSTSHNVRSSMRSPIRSPRKDSPRKVSFTTNATPEQGKAPEKESPAEEGNQTLGQLQTPTIVKAMDRSSRSAGATSTQSRKTRKRNSSPDPLSGERSPKTQALEIGNLASSSFVEESDNKFTVEEKLRAAQEEAQQAASSPGKVGGGDESELDLELELDDELGKMRSPAKKTRIKGRPRRRKSTLSPEELENLLGLE</sequence>
<organism evidence="1 2">
    <name type="scientific">Zalaria obscura</name>
    <dbReference type="NCBI Taxonomy" id="2024903"/>
    <lineage>
        <taxon>Eukaryota</taxon>
        <taxon>Fungi</taxon>
        <taxon>Dikarya</taxon>
        <taxon>Ascomycota</taxon>
        <taxon>Pezizomycotina</taxon>
        <taxon>Dothideomycetes</taxon>
        <taxon>Dothideomycetidae</taxon>
        <taxon>Dothideales</taxon>
        <taxon>Zalariaceae</taxon>
        <taxon>Zalaria</taxon>
    </lineage>
</organism>
<keyword evidence="2" id="KW-1185">Reference proteome</keyword>
<dbReference type="Proteomes" id="UP001320706">
    <property type="component" value="Unassembled WGS sequence"/>
</dbReference>
<gene>
    <name evidence="1" type="ORF">M8818_005110</name>
</gene>
<evidence type="ECO:0000313" key="2">
    <source>
        <dbReference type="Proteomes" id="UP001320706"/>
    </source>
</evidence>
<protein>
    <submittedName>
        <fullName evidence="1">Uncharacterized protein</fullName>
    </submittedName>
</protein>